<evidence type="ECO:0000313" key="4">
    <source>
        <dbReference type="Proteomes" id="UP000636800"/>
    </source>
</evidence>
<keyword evidence="1" id="KW-0677">Repeat</keyword>
<evidence type="ECO:0000313" key="3">
    <source>
        <dbReference type="EMBL" id="KAG0484186.1"/>
    </source>
</evidence>
<feature type="repeat" description="PPR" evidence="2">
    <location>
        <begin position="388"/>
        <end position="422"/>
    </location>
</feature>
<dbReference type="Pfam" id="PF13041">
    <property type="entry name" value="PPR_2"/>
    <property type="match status" value="1"/>
</dbReference>
<dbReference type="NCBIfam" id="TIGR00756">
    <property type="entry name" value="PPR"/>
    <property type="match status" value="1"/>
</dbReference>
<proteinExistence type="predicted"/>
<dbReference type="Pfam" id="PF01535">
    <property type="entry name" value="PPR"/>
    <property type="match status" value="3"/>
</dbReference>
<dbReference type="EMBL" id="JADCNL010000004">
    <property type="protein sequence ID" value="KAG0484186.1"/>
    <property type="molecule type" value="Genomic_DNA"/>
</dbReference>
<protein>
    <recommendedName>
        <fullName evidence="5">Pentatricopeptide repeat-containing protein PNM1, mitochondrial</fullName>
    </recommendedName>
</protein>
<name>A0A835R7P5_VANPL</name>
<evidence type="ECO:0000256" key="2">
    <source>
        <dbReference type="PROSITE-ProRule" id="PRU00708"/>
    </source>
</evidence>
<dbReference type="OrthoDB" id="2194681at2759"/>
<dbReference type="InterPro" id="IPR002885">
    <property type="entry name" value="PPR_rpt"/>
</dbReference>
<dbReference type="InterPro" id="IPR051222">
    <property type="entry name" value="PPR/CCM1_RNA-binding"/>
</dbReference>
<accession>A0A835R7P5</accession>
<reference evidence="3 4" key="1">
    <citation type="journal article" date="2020" name="Nat. Food">
        <title>A phased Vanilla planifolia genome enables genetic improvement of flavour and production.</title>
        <authorList>
            <person name="Hasing T."/>
            <person name="Tang H."/>
            <person name="Brym M."/>
            <person name="Khazi F."/>
            <person name="Huang T."/>
            <person name="Chambers A.H."/>
        </authorList>
    </citation>
    <scope>NUCLEOTIDE SEQUENCE [LARGE SCALE GENOMIC DNA]</scope>
    <source>
        <tissue evidence="3">Leaf</tissue>
    </source>
</reference>
<evidence type="ECO:0008006" key="5">
    <source>
        <dbReference type="Google" id="ProtNLM"/>
    </source>
</evidence>
<comment type="caution">
    <text evidence="3">The sequence shown here is derived from an EMBL/GenBank/DDBJ whole genome shotgun (WGS) entry which is preliminary data.</text>
</comment>
<dbReference type="Gene3D" id="1.25.40.10">
    <property type="entry name" value="Tetratricopeptide repeat domain"/>
    <property type="match status" value="3"/>
</dbReference>
<keyword evidence="4" id="KW-1185">Reference proteome</keyword>
<dbReference type="PANTHER" id="PTHR47942">
    <property type="entry name" value="TETRATRICOPEPTIDE REPEAT (TPR)-LIKE SUPERFAMILY PROTEIN-RELATED"/>
    <property type="match status" value="1"/>
</dbReference>
<sequence>MWRPAPRSSAIIHLYRLLHPSSSYSSTLITSFPELHLISSIRFRPPFFSWFRSLASVPSSTEPSDLARTISVELSKLSSSSDSSTLLDLPRHFSLHFSDVRFNTPFLLEVLNISPSAGRTVIDFFRWLVRNRGFTPNDTSLSHLINYLGRRKDFKAVHEVLLEFRHGVGMETITAALDRLVRSGRASQAVHFLDCMEPDYGLKRNLPVLTFLVSSLCCHGFTGHAERLIKRLADTIFPTEQICYTLIRGYCDELKLDDARRLMGEIIRGGFDLTTPAYNSIIDCICRLCRKKDPLRLQPEAQKLLLEMESIGIPRNGETYYILIYNLCKIRMTEDAMKLFREMSQWGCSPGAETYLVLIRSLYQAARLSEGDEMIGFLRSAGFSDSLNRKAYYGFIKILCGIERVDHAMKIFRMMKGYGHAPGIKTYDLLISKLAVHNQGERANALFKEAVARGVPVSPNVYKVDPRYVKVKKKKENKRETLPEKMARKRRRLKKLRLSFVKKPKPARRFI</sequence>
<gene>
    <name evidence="3" type="ORF">HPP92_008265</name>
</gene>
<feature type="repeat" description="PPR" evidence="2">
    <location>
        <begin position="316"/>
        <end position="350"/>
    </location>
</feature>
<dbReference type="InterPro" id="IPR011990">
    <property type="entry name" value="TPR-like_helical_dom_sf"/>
</dbReference>
<dbReference type="PROSITE" id="PS51375">
    <property type="entry name" value="PPR"/>
    <property type="match status" value="2"/>
</dbReference>
<evidence type="ECO:0000256" key="1">
    <source>
        <dbReference type="ARBA" id="ARBA00022737"/>
    </source>
</evidence>
<dbReference type="FunFam" id="1.25.40.10:FF:000398">
    <property type="entry name" value="pentatricopeptide repeat-containing protein PNM1, mitochondrial"/>
    <property type="match status" value="1"/>
</dbReference>
<organism evidence="3 4">
    <name type="scientific">Vanilla planifolia</name>
    <name type="common">Vanilla</name>
    <dbReference type="NCBI Taxonomy" id="51239"/>
    <lineage>
        <taxon>Eukaryota</taxon>
        <taxon>Viridiplantae</taxon>
        <taxon>Streptophyta</taxon>
        <taxon>Embryophyta</taxon>
        <taxon>Tracheophyta</taxon>
        <taxon>Spermatophyta</taxon>
        <taxon>Magnoliopsida</taxon>
        <taxon>Liliopsida</taxon>
        <taxon>Asparagales</taxon>
        <taxon>Orchidaceae</taxon>
        <taxon>Vanilloideae</taxon>
        <taxon>Vanilleae</taxon>
        <taxon>Vanilla</taxon>
    </lineage>
</organism>
<dbReference type="PANTHER" id="PTHR47942:SF41">
    <property type="entry name" value="OS05G0548600 PROTEIN"/>
    <property type="match status" value="1"/>
</dbReference>
<dbReference type="Proteomes" id="UP000636800">
    <property type="component" value="Unassembled WGS sequence"/>
</dbReference>
<dbReference type="AlphaFoldDB" id="A0A835R7P5"/>